<sequence length="229" mass="26053">MIPLLHRLEPHECELIINSSQQVDVKKGDNVYSEGDPANKLYFIKKGKIKNIKRIGKGKELILFTRKEQDCFGEIGLFSGLTYTNTAVAMEKSSLYVLEKEWVEKLVTDNGRMGLKFTRWVAESLEASNAKIRDYIAFGSEGAIAAVFIRYSNMYGIVTKEGIRITEPIMLRDVSKHIGISRETVSRVVNMWKSQGVLSSENKYFLINDLSYFQRLLSCETCSIENCTL</sequence>
<dbReference type="InterPro" id="IPR036390">
    <property type="entry name" value="WH_DNA-bd_sf"/>
</dbReference>
<evidence type="ECO:0000259" key="6">
    <source>
        <dbReference type="PROSITE" id="PS51063"/>
    </source>
</evidence>
<dbReference type="GO" id="GO:0003677">
    <property type="term" value="F:DNA binding"/>
    <property type="evidence" value="ECO:0007669"/>
    <property type="project" value="UniProtKB-KW"/>
</dbReference>
<dbReference type="AlphaFoldDB" id="A0A6N8FGW4"/>
<accession>A0A6N8FGW4</accession>
<evidence type="ECO:0000313" key="7">
    <source>
        <dbReference type="EMBL" id="MUK88810.1"/>
    </source>
</evidence>
<evidence type="ECO:0000259" key="5">
    <source>
        <dbReference type="PROSITE" id="PS50042"/>
    </source>
</evidence>
<dbReference type="CDD" id="cd00038">
    <property type="entry name" value="CAP_ED"/>
    <property type="match status" value="1"/>
</dbReference>
<dbReference type="PANTHER" id="PTHR24567:SF26">
    <property type="entry name" value="REGULATORY PROTEIN YEIL"/>
    <property type="match status" value="1"/>
</dbReference>
<dbReference type="InterPro" id="IPR036388">
    <property type="entry name" value="WH-like_DNA-bd_sf"/>
</dbReference>
<dbReference type="InterPro" id="IPR000595">
    <property type="entry name" value="cNMP-bd_dom"/>
</dbReference>
<feature type="domain" description="HTH crp-type" evidence="6">
    <location>
        <begin position="138"/>
        <end position="211"/>
    </location>
</feature>
<dbReference type="Gene3D" id="2.60.120.10">
    <property type="entry name" value="Jelly Rolls"/>
    <property type="match status" value="1"/>
</dbReference>
<dbReference type="SMART" id="SM00419">
    <property type="entry name" value="HTH_CRP"/>
    <property type="match status" value="1"/>
</dbReference>
<dbReference type="PROSITE" id="PS51063">
    <property type="entry name" value="HTH_CRP_2"/>
    <property type="match status" value="1"/>
</dbReference>
<dbReference type="Pfam" id="PF00027">
    <property type="entry name" value="cNMP_binding"/>
    <property type="match status" value="1"/>
</dbReference>
<name>A0A6N8FGW4_9BACI</name>
<protein>
    <submittedName>
        <fullName evidence="7">Cyclic nucleotide-binding domain-containing protein</fullName>
    </submittedName>
</protein>
<keyword evidence="1" id="KW-0805">Transcription regulation</keyword>
<comment type="caution">
    <text evidence="7">The sequence shown here is derived from an EMBL/GenBank/DDBJ whole genome shotgun (WGS) entry which is preliminary data.</text>
</comment>
<dbReference type="Gene3D" id="1.10.10.10">
    <property type="entry name" value="Winged helix-like DNA-binding domain superfamily/Winged helix DNA-binding domain"/>
    <property type="match status" value="1"/>
</dbReference>
<dbReference type="InterPro" id="IPR012318">
    <property type="entry name" value="HTH_CRP"/>
</dbReference>
<keyword evidence="8" id="KW-1185">Reference proteome</keyword>
<reference evidence="7 8" key="1">
    <citation type="submission" date="2019-11" db="EMBL/GenBank/DDBJ databases">
        <authorList>
            <person name="Li X."/>
        </authorList>
    </citation>
    <scope>NUCLEOTIDE SEQUENCE [LARGE SCALE GENOMIC DNA]</scope>
    <source>
        <strain evidence="7 8">L9</strain>
    </source>
</reference>
<feature type="domain" description="Cyclic nucleotide-binding" evidence="5">
    <location>
        <begin position="4"/>
        <end position="107"/>
    </location>
</feature>
<evidence type="ECO:0000256" key="2">
    <source>
        <dbReference type="ARBA" id="ARBA00023125"/>
    </source>
</evidence>
<dbReference type="PANTHER" id="PTHR24567">
    <property type="entry name" value="CRP FAMILY TRANSCRIPTIONAL REGULATORY PROTEIN"/>
    <property type="match status" value="1"/>
</dbReference>
<dbReference type="GO" id="GO:0003700">
    <property type="term" value="F:DNA-binding transcription factor activity"/>
    <property type="evidence" value="ECO:0007669"/>
    <property type="project" value="TreeGrafter"/>
</dbReference>
<dbReference type="EMBL" id="WOCA01000007">
    <property type="protein sequence ID" value="MUK88810.1"/>
    <property type="molecule type" value="Genomic_DNA"/>
</dbReference>
<dbReference type="SUPFAM" id="SSF51206">
    <property type="entry name" value="cAMP-binding domain-like"/>
    <property type="match status" value="1"/>
</dbReference>
<gene>
    <name evidence="7" type="ORF">GMD78_10440</name>
</gene>
<keyword evidence="3" id="KW-0010">Activator</keyword>
<dbReference type="SUPFAM" id="SSF46785">
    <property type="entry name" value="Winged helix' DNA-binding domain"/>
    <property type="match status" value="1"/>
</dbReference>
<dbReference type="InterPro" id="IPR014710">
    <property type="entry name" value="RmlC-like_jellyroll"/>
</dbReference>
<dbReference type="GO" id="GO:0005829">
    <property type="term" value="C:cytosol"/>
    <property type="evidence" value="ECO:0007669"/>
    <property type="project" value="TreeGrafter"/>
</dbReference>
<dbReference type="Proteomes" id="UP000469125">
    <property type="component" value="Unassembled WGS sequence"/>
</dbReference>
<proteinExistence type="predicted"/>
<keyword evidence="4" id="KW-0804">Transcription</keyword>
<evidence type="ECO:0000256" key="1">
    <source>
        <dbReference type="ARBA" id="ARBA00023015"/>
    </source>
</evidence>
<dbReference type="RefSeq" id="WP_155668788.1">
    <property type="nucleotide sequence ID" value="NZ_WOCA01000007.1"/>
</dbReference>
<dbReference type="SMART" id="SM00100">
    <property type="entry name" value="cNMP"/>
    <property type="match status" value="1"/>
</dbReference>
<dbReference type="PROSITE" id="PS50042">
    <property type="entry name" value="CNMP_BINDING_3"/>
    <property type="match status" value="1"/>
</dbReference>
<dbReference type="InterPro" id="IPR050397">
    <property type="entry name" value="Env_Response_Regulators"/>
</dbReference>
<organism evidence="7 8">
    <name type="scientific">Ornithinibacillus caprae</name>
    <dbReference type="NCBI Taxonomy" id="2678566"/>
    <lineage>
        <taxon>Bacteria</taxon>
        <taxon>Bacillati</taxon>
        <taxon>Bacillota</taxon>
        <taxon>Bacilli</taxon>
        <taxon>Bacillales</taxon>
        <taxon>Bacillaceae</taxon>
        <taxon>Ornithinibacillus</taxon>
    </lineage>
</organism>
<dbReference type="InterPro" id="IPR018490">
    <property type="entry name" value="cNMP-bd_dom_sf"/>
</dbReference>
<evidence type="ECO:0000313" key="8">
    <source>
        <dbReference type="Proteomes" id="UP000469125"/>
    </source>
</evidence>
<dbReference type="Pfam" id="PF13545">
    <property type="entry name" value="HTH_Crp_2"/>
    <property type="match status" value="1"/>
</dbReference>
<evidence type="ECO:0000256" key="4">
    <source>
        <dbReference type="ARBA" id="ARBA00023163"/>
    </source>
</evidence>
<keyword evidence="2" id="KW-0238">DNA-binding</keyword>
<evidence type="ECO:0000256" key="3">
    <source>
        <dbReference type="ARBA" id="ARBA00023159"/>
    </source>
</evidence>